<accession>A0A1W0A6W6</accession>
<keyword evidence="2" id="KW-0378">Hydrolase</keyword>
<gene>
    <name evidence="6" type="ORF">THRCLA_01899</name>
</gene>
<dbReference type="InterPro" id="IPR049492">
    <property type="entry name" value="BD-FAE-like_dom"/>
</dbReference>
<dbReference type="AlphaFoldDB" id="A0A1W0A6W6"/>
<evidence type="ECO:0000256" key="4">
    <source>
        <dbReference type="SAM" id="Phobius"/>
    </source>
</evidence>
<keyword evidence="3" id="KW-0328">Glycosyltransferase</keyword>
<dbReference type="EC" id="2.4.2.-" evidence="3"/>
<dbReference type="PANTHER" id="PTHR48081:SF8">
    <property type="entry name" value="ALPHA_BETA HYDROLASE FOLD-3 DOMAIN-CONTAINING PROTEIN-RELATED"/>
    <property type="match status" value="1"/>
</dbReference>
<dbReference type="Gene3D" id="3.40.50.1820">
    <property type="entry name" value="alpha/beta hydrolase"/>
    <property type="match status" value="1"/>
</dbReference>
<dbReference type="Pfam" id="PF00644">
    <property type="entry name" value="PARP"/>
    <property type="match status" value="1"/>
</dbReference>
<reference evidence="6 7" key="1">
    <citation type="journal article" date="2014" name="Genome Biol. Evol.">
        <title>The secreted proteins of Achlya hypogyna and Thraustotheca clavata identify the ancestral oomycete secretome and reveal gene acquisitions by horizontal gene transfer.</title>
        <authorList>
            <person name="Misner I."/>
            <person name="Blouin N."/>
            <person name="Leonard G."/>
            <person name="Richards T.A."/>
            <person name="Lane C.E."/>
        </authorList>
    </citation>
    <scope>NUCLEOTIDE SEQUENCE [LARGE SCALE GENOMIC DNA]</scope>
    <source>
        <strain evidence="6 7">ATCC 34112</strain>
    </source>
</reference>
<organism evidence="6 7">
    <name type="scientific">Thraustotheca clavata</name>
    <dbReference type="NCBI Taxonomy" id="74557"/>
    <lineage>
        <taxon>Eukaryota</taxon>
        <taxon>Sar</taxon>
        <taxon>Stramenopiles</taxon>
        <taxon>Oomycota</taxon>
        <taxon>Saprolegniomycetes</taxon>
        <taxon>Saprolegniales</taxon>
        <taxon>Achlyaceae</taxon>
        <taxon>Thraustotheca</taxon>
    </lineage>
</organism>
<dbReference type="PROSITE" id="PS51059">
    <property type="entry name" value="PARP_CATALYTIC"/>
    <property type="match status" value="1"/>
</dbReference>
<comment type="similarity">
    <text evidence="1">Belongs to the 'GDXG' lipolytic enzyme family.</text>
</comment>
<dbReference type="InterPro" id="IPR002168">
    <property type="entry name" value="Lipase_GDXG_HIS_AS"/>
</dbReference>
<keyword evidence="4" id="KW-1133">Transmembrane helix</keyword>
<sequence length="776" mass="86583">MATDILYGLYTGTLLWLLNRVQHRYHRLQSMIEFFFSMLPGEGAHLLLLFNAIGFYRFRHQLTTQWRRFLGFIHAYAMFRFGQVFLDNIASKYVFQEAVIRKHLLSPSKASSNIGRYSPWQWLMICSPIPTSIAVKAMYPGVRCIETRTFAHVGSRTSTPLQMDLYKHDNCGPKPPIFLFIHGGGWIVGNKSFAPQALVHQICSKGWLFCSIDYRLAPFSCFPHILIDCKRAIAYLRTATDLDADARTIVLSGESAGGHLSALMAVTSQVKSFQPGFEEVDTSVAGCVDTYGIHDFIDRYGHFQRRDNVSGFHRYIEVALIQKKFKSDIEAFEAASPLHYVLQGHPAPPFLMVHGEYDSVVPYEDSLEFYNALQAARQGPVPDIFIKVPRAQHAFNVFSSPRALAYGDTVVAFLDAILNKVHAQQAAQATQKGNFVILILKMPLKRKQSHFSTQRGNLLKKTREVDSITAETINTWALHPGAFAVALDEFDLNPNVSVTANELLQAQQILSQLTHLIMLGGGIAPDVLHSLSERFHALTQYPFKNELLRSLLQLEEKYEMVGVLYTRNIAQSIVCPSALSQQLKLLPRQENTTMLRALRSTMGKANAAITGIWSIESPMTMSQPSSTDTQQLLFHGTHRTAVAAILTSGLCVESSYVGGRTKFGQGIYLTNTMEKALDTVSKDLCSDGMGCVFIVETSLKRIKQVDAPGPHWTTAPRDFDSVMVCGATKPGTTRVVCGGVIPTGPLTYTSSRYSHDEFVVYDPSQVHVRYVVTFAL</sequence>
<dbReference type="Proteomes" id="UP000243217">
    <property type="component" value="Unassembled WGS sequence"/>
</dbReference>
<keyword evidence="3" id="KW-0808">Transferase</keyword>
<keyword evidence="3" id="KW-0520">NAD</keyword>
<evidence type="ECO:0000313" key="6">
    <source>
        <dbReference type="EMBL" id="OQS06037.1"/>
    </source>
</evidence>
<evidence type="ECO:0000256" key="2">
    <source>
        <dbReference type="ARBA" id="ARBA00022801"/>
    </source>
</evidence>
<dbReference type="SUPFAM" id="SSF53474">
    <property type="entry name" value="alpha/beta-Hydrolases"/>
    <property type="match status" value="1"/>
</dbReference>
<dbReference type="Pfam" id="PF20434">
    <property type="entry name" value="BD-FAE"/>
    <property type="match status" value="1"/>
</dbReference>
<dbReference type="EMBL" id="JNBS01000382">
    <property type="protein sequence ID" value="OQS06037.1"/>
    <property type="molecule type" value="Genomic_DNA"/>
</dbReference>
<evidence type="ECO:0000259" key="5">
    <source>
        <dbReference type="PROSITE" id="PS51059"/>
    </source>
</evidence>
<proteinExistence type="inferred from homology"/>
<evidence type="ECO:0000313" key="7">
    <source>
        <dbReference type="Proteomes" id="UP000243217"/>
    </source>
</evidence>
<evidence type="ECO:0000256" key="1">
    <source>
        <dbReference type="ARBA" id="ARBA00010515"/>
    </source>
</evidence>
<protein>
    <recommendedName>
        <fullName evidence="3">Poly [ADP-ribose] polymerase</fullName>
        <shortName evidence="3">PARP</shortName>
        <ecNumber evidence="3">2.4.2.-</ecNumber>
    </recommendedName>
</protein>
<dbReference type="OrthoDB" id="19653at2759"/>
<feature type="domain" description="PARP catalytic" evidence="5">
    <location>
        <begin position="570"/>
        <end position="776"/>
    </location>
</feature>
<dbReference type="InterPro" id="IPR050300">
    <property type="entry name" value="GDXG_lipolytic_enzyme"/>
</dbReference>
<dbReference type="PROSITE" id="PS01173">
    <property type="entry name" value="LIPASE_GDXG_HIS"/>
    <property type="match status" value="1"/>
</dbReference>
<keyword evidence="7" id="KW-1185">Reference proteome</keyword>
<dbReference type="GO" id="GO:0016787">
    <property type="term" value="F:hydrolase activity"/>
    <property type="evidence" value="ECO:0007669"/>
    <property type="project" value="UniProtKB-KW"/>
</dbReference>
<dbReference type="PANTHER" id="PTHR48081">
    <property type="entry name" value="AB HYDROLASE SUPERFAMILY PROTEIN C4A8.06C"/>
    <property type="match status" value="1"/>
</dbReference>
<name>A0A1W0A6W6_9STRA</name>
<comment type="caution">
    <text evidence="6">The sequence shown here is derived from an EMBL/GenBank/DDBJ whole genome shotgun (WGS) entry which is preliminary data.</text>
</comment>
<dbReference type="GO" id="GO:0003950">
    <property type="term" value="F:NAD+ poly-ADP-ribosyltransferase activity"/>
    <property type="evidence" value="ECO:0007669"/>
    <property type="project" value="UniProtKB-UniRule"/>
</dbReference>
<feature type="transmembrane region" description="Helical" evidence="4">
    <location>
        <begin position="34"/>
        <end position="56"/>
    </location>
</feature>
<keyword evidence="4" id="KW-0812">Transmembrane</keyword>
<dbReference type="Gene3D" id="3.90.228.10">
    <property type="match status" value="1"/>
</dbReference>
<keyword evidence="4" id="KW-0472">Membrane</keyword>
<evidence type="ECO:0000256" key="3">
    <source>
        <dbReference type="RuleBase" id="RU362114"/>
    </source>
</evidence>
<dbReference type="InterPro" id="IPR029058">
    <property type="entry name" value="AB_hydrolase_fold"/>
</dbReference>
<feature type="transmembrane region" description="Helical" evidence="4">
    <location>
        <begin position="68"/>
        <end position="86"/>
    </location>
</feature>
<dbReference type="SUPFAM" id="SSF56399">
    <property type="entry name" value="ADP-ribosylation"/>
    <property type="match status" value="1"/>
</dbReference>
<dbReference type="InterPro" id="IPR012317">
    <property type="entry name" value="Poly(ADP-ribose)pol_cat_dom"/>
</dbReference>
<dbReference type="STRING" id="74557.A0A1W0A6W6"/>